<keyword evidence="5 9" id="KW-0547">Nucleotide-binding</keyword>
<evidence type="ECO:0000256" key="1">
    <source>
        <dbReference type="ARBA" id="ARBA00022490"/>
    </source>
</evidence>
<dbReference type="GO" id="GO:0000049">
    <property type="term" value="F:tRNA binding"/>
    <property type="evidence" value="ECO:0007669"/>
    <property type="project" value="UniProtKB-UniRule"/>
</dbReference>
<dbReference type="InterPro" id="IPR038321">
    <property type="entry name" value="TmcA_C_sf"/>
</dbReference>
<feature type="domain" description="N-acetyltransferase" evidence="12">
    <location>
        <begin position="425"/>
        <end position="543"/>
    </location>
</feature>
<dbReference type="GO" id="GO:0005524">
    <property type="term" value="F:ATP binding"/>
    <property type="evidence" value="ECO:0007669"/>
    <property type="project" value="UniProtKB-UniRule"/>
</dbReference>
<keyword evidence="1 9" id="KW-0963">Cytoplasm</keyword>
<feature type="binding site" evidence="9">
    <location>
        <position position="367"/>
    </location>
    <ligand>
        <name>ATP</name>
        <dbReference type="ChEBI" id="CHEBI:30616"/>
    </ligand>
</feature>
<evidence type="ECO:0000256" key="4">
    <source>
        <dbReference type="ARBA" id="ARBA00022694"/>
    </source>
</evidence>
<name>A0A369WT80_9GAMM</name>
<evidence type="ECO:0000256" key="7">
    <source>
        <dbReference type="ARBA" id="ARBA00022884"/>
    </source>
</evidence>
<feature type="domain" description="TcmA/NAT10 helicase" evidence="10">
    <location>
        <begin position="208"/>
        <end position="385"/>
    </location>
</feature>
<sequence>MEFAVSLDPLASFIETLCARAFSVRHRYLVAVQGPDGWIASRLAALWSPQGNLQGCWISQTPPSETAYASDWLRTDRSRQVLGQEFDRVLIDARSGLEPDALGALSGTVRAGGCLLLLLPPYEAAAATPFQRWLQHCLEQPSGTDRAAWLLTPETDPTQLRQLLKQLPLNESAAVPKPEDPDCLSDDQALAVAKICRVLQGHRRRPLVISADRGRGKSAALGIAAARLMQQQPCRIRLTAPSKAAVASLLERLYALLPDAEIQRQGNRVVCGASELEFVALDRLLSPAFDPQLEAQAGVAELLLVDEAAAIPAPMLEQLLRRHARVVFATTTHGYEGTGRGFLIRFSAALQQLTPQWRRFELQQPIRWNCADPLENWVFSALMLDAEPAQFQESEFKPSDLDGGALSFRCWESAQLLANPSVLKQLFGLLVLAHYRTSPSDLRDLLDDPARQVWLLSESDRSGVSVRVLGVVLVATEGGFDASLSRQIWLGKRRLHGHLLPQVLCAQAGWSQAAELSYWRVVRIAVSEPLRRCGFGRVMLQRLLVEARQQPSIDVLGTSFGASVELLPFWSSQGLQPLRLGLKPDGRSGSVSLLYARGCSDRAESLLRQIQRQFSRDLPLRLQRDAAMLEPELVCALLADSLTAAHYPLEPQDRQDIESFLLGNRGLQLVEAALQRWMWQLLPTRPGPADQSSPVLNPDLDLELRALLVRYLLQQWPLERLLSEYGLSGERQLQQRLKPQLLPLWNGSRSLAITDGED</sequence>
<proteinExistence type="inferred from homology"/>
<dbReference type="Gene3D" id="3.40.630.30">
    <property type="match status" value="1"/>
</dbReference>
<evidence type="ECO:0000256" key="5">
    <source>
        <dbReference type="ARBA" id="ARBA00022741"/>
    </source>
</evidence>
<dbReference type="GO" id="GO:0051392">
    <property type="term" value="F:tRNA cytidine N4-acetyltransferase activity"/>
    <property type="evidence" value="ECO:0007669"/>
    <property type="project" value="UniProtKB-UniRule"/>
</dbReference>
<dbReference type="InterPro" id="IPR032672">
    <property type="entry name" value="TmcA/NAT10/Kre33"/>
</dbReference>
<organism evidence="13 14">
    <name type="scientific">Motiliproteus coralliicola</name>
    <dbReference type="NCBI Taxonomy" id="2283196"/>
    <lineage>
        <taxon>Bacteria</taxon>
        <taxon>Pseudomonadati</taxon>
        <taxon>Pseudomonadota</taxon>
        <taxon>Gammaproteobacteria</taxon>
        <taxon>Oceanospirillales</taxon>
        <taxon>Oceanospirillaceae</taxon>
        <taxon>Motiliproteus</taxon>
    </lineage>
</organism>
<dbReference type="GO" id="GO:0005737">
    <property type="term" value="C:cytoplasm"/>
    <property type="evidence" value="ECO:0007669"/>
    <property type="project" value="UniProtKB-SubCell"/>
</dbReference>
<dbReference type="Pfam" id="PF05127">
    <property type="entry name" value="NAT10_TcmA_helicase"/>
    <property type="match status" value="1"/>
</dbReference>
<keyword evidence="4 9" id="KW-0819">tRNA processing</keyword>
<dbReference type="InterPro" id="IPR007807">
    <property type="entry name" value="TcmA/NAT10_helicase"/>
</dbReference>
<dbReference type="OrthoDB" id="5578851at2"/>
<evidence type="ECO:0000259" key="12">
    <source>
        <dbReference type="Pfam" id="PF13718"/>
    </source>
</evidence>
<dbReference type="Pfam" id="PF08351">
    <property type="entry name" value="TmcA_N"/>
    <property type="match status" value="1"/>
</dbReference>
<dbReference type="GO" id="GO:0051391">
    <property type="term" value="P:tRNA acetylation"/>
    <property type="evidence" value="ECO:0007669"/>
    <property type="project" value="UniProtKB-UniRule"/>
</dbReference>
<comment type="subcellular location">
    <subcellularLocation>
        <location evidence="9">Cytoplasm</location>
    </subcellularLocation>
</comment>
<dbReference type="InterPro" id="IPR027417">
    <property type="entry name" value="P-loop_NTPase"/>
</dbReference>
<evidence type="ECO:0000313" key="13">
    <source>
        <dbReference type="EMBL" id="RDE24269.1"/>
    </source>
</evidence>
<dbReference type="PANTHER" id="PTHR10925">
    <property type="entry name" value="N-ACETYLTRANSFERASE 10"/>
    <property type="match status" value="1"/>
</dbReference>
<comment type="catalytic activity">
    <reaction evidence="9">
        <text>cytidine(34) in elongator tRNA(Met) + acetyl-CoA + ATP + H2O = N(4)-acetylcytidine(34) in elongator tRNA(Met) + ADP + phosphate + CoA + H(+)</text>
        <dbReference type="Rhea" id="RHEA:43788"/>
        <dbReference type="Rhea" id="RHEA-COMP:10693"/>
        <dbReference type="Rhea" id="RHEA-COMP:10694"/>
        <dbReference type="ChEBI" id="CHEBI:15377"/>
        <dbReference type="ChEBI" id="CHEBI:15378"/>
        <dbReference type="ChEBI" id="CHEBI:30616"/>
        <dbReference type="ChEBI" id="CHEBI:43474"/>
        <dbReference type="ChEBI" id="CHEBI:57287"/>
        <dbReference type="ChEBI" id="CHEBI:57288"/>
        <dbReference type="ChEBI" id="CHEBI:74900"/>
        <dbReference type="ChEBI" id="CHEBI:82748"/>
        <dbReference type="ChEBI" id="CHEBI:456216"/>
        <dbReference type="EC" id="2.3.1.193"/>
    </reaction>
</comment>
<dbReference type="Proteomes" id="UP000253769">
    <property type="component" value="Unassembled WGS sequence"/>
</dbReference>
<comment type="caution">
    <text evidence="13">The sequence shown here is derived from an EMBL/GenBank/DDBJ whole genome shotgun (WGS) entry which is preliminary data.</text>
</comment>
<dbReference type="PANTHER" id="PTHR10925:SF5">
    <property type="entry name" value="RNA CYTIDINE ACETYLTRANSFERASE"/>
    <property type="match status" value="1"/>
</dbReference>
<feature type="domain" description="TmcA/NAT10 N-terminal" evidence="11">
    <location>
        <begin position="13"/>
        <end position="131"/>
    </location>
</feature>
<dbReference type="Gene3D" id="1.20.120.890">
    <property type="entry name" value="tRNA(Met) cytidine acetyltransferase, tail domain"/>
    <property type="match status" value="1"/>
</dbReference>
<comment type="function">
    <text evidence="9">Catalyzes the formation of N(4)-acetylcytidine (ac(4)C) at the wobble position of tRNA(Met), by using acetyl-CoA as an acetyl donor and ATP (or GTP).</text>
</comment>
<dbReference type="Pfam" id="PF13718">
    <property type="entry name" value="GNAT_acetyltr_2"/>
    <property type="match status" value="1"/>
</dbReference>
<evidence type="ECO:0000256" key="6">
    <source>
        <dbReference type="ARBA" id="ARBA00022840"/>
    </source>
</evidence>
<comment type="caution">
    <text evidence="9">Lacks conserved residue(s) required for the propagation of feature annotation.</text>
</comment>
<keyword evidence="6 9" id="KW-0067">ATP-binding</keyword>
<dbReference type="EMBL" id="QQOH01000001">
    <property type="protein sequence ID" value="RDE24269.1"/>
    <property type="molecule type" value="Genomic_DNA"/>
</dbReference>
<dbReference type="AlphaFoldDB" id="A0A369WT80"/>
<evidence type="ECO:0000313" key="14">
    <source>
        <dbReference type="Proteomes" id="UP000253769"/>
    </source>
</evidence>
<evidence type="ECO:0000256" key="2">
    <source>
        <dbReference type="ARBA" id="ARBA00022555"/>
    </source>
</evidence>
<dbReference type="InterPro" id="IPR000182">
    <property type="entry name" value="GNAT_dom"/>
</dbReference>
<keyword evidence="2 9" id="KW-0820">tRNA-binding</keyword>
<gene>
    <name evidence="9" type="primary">tmcA</name>
    <name evidence="13" type="ORF">DV711_01380</name>
</gene>
<dbReference type="InterPro" id="IPR013562">
    <property type="entry name" value="TmcA/NAT10_N"/>
</dbReference>
<dbReference type="SUPFAM" id="SSF52540">
    <property type="entry name" value="P-loop containing nucleoside triphosphate hydrolases"/>
    <property type="match status" value="1"/>
</dbReference>
<keyword evidence="14" id="KW-1185">Reference proteome</keyword>
<dbReference type="InterPro" id="IPR024914">
    <property type="entry name" value="tRNA_acetyltr_TmcA"/>
</dbReference>
<comment type="similarity">
    <text evidence="9">Belongs to the TmcA family.</text>
</comment>
<dbReference type="GO" id="GO:1904812">
    <property type="term" value="P:rRNA acetylation involved in maturation of SSU-rRNA"/>
    <property type="evidence" value="ECO:0007669"/>
    <property type="project" value="TreeGrafter"/>
</dbReference>
<evidence type="ECO:0000256" key="9">
    <source>
        <dbReference type="HAMAP-Rule" id="MF_01886"/>
    </source>
</evidence>
<dbReference type="HAMAP" id="MF_01886">
    <property type="entry name" value="tRNA_acetyltr_TmcA"/>
    <property type="match status" value="1"/>
</dbReference>
<dbReference type="Gene3D" id="3.40.50.11040">
    <property type="match status" value="1"/>
</dbReference>
<evidence type="ECO:0000259" key="10">
    <source>
        <dbReference type="Pfam" id="PF05127"/>
    </source>
</evidence>
<accession>A0A369WT80</accession>
<evidence type="ECO:0000256" key="8">
    <source>
        <dbReference type="ARBA" id="ARBA00023315"/>
    </source>
</evidence>
<feature type="binding site" evidence="9">
    <location>
        <begin position="524"/>
        <end position="526"/>
    </location>
    <ligand>
        <name>acetyl-CoA</name>
        <dbReference type="ChEBI" id="CHEBI:57288"/>
    </ligand>
</feature>
<feature type="binding site" evidence="9">
    <location>
        <position position="188"/>
    </location>
    <ligand>
        <name>ATP</name>
        <dbReference type="ChEBI" id="CHEBI:30616"/>
    </ligand>
</feature>
<keyword evidence="8 9" id="KW-0012">Acyltransferase</keyword>
<reference evidence="13 14" key="1">
    <citation type="submission" date="2018-07" db="EMBL/GenBank/DDBJ databases">
        <title>Motiliproteus coralliicola sp. nov., a bacterium isolated from Coral.</title>
        <authorList>
            <person name="Wang G."/>
        </authorList>
    </citation>
    <scope>NUCLEOTIDE SEQUENCE [LARGE SCALE GENOMIC DNA]</scope>
    <source>
        <strain evidence="13 14">C34</strain>
    </source>
</reference>
<evidence type="ECO:0000259" key="11">
    <source>
        <dbReference type="Pfam" id="PF08351"/>
    </source>
</evidence>
<dbReference type="InterPro" id="IPR016181">
    <property type="entry name" value="Acyl_CoA_acyltransferase"/>
</dbReference>
<keyword evidence="7 9" id="KW-0694">RNA-binding</keyword>
<dbReference type="EC" id="2.3.1.193" evidence="9"/>
<protein>
    <recommendedName>
        <fullName evidence="9">tRNA(Met) cytidine acetyltransferase TmcA</fullName>
        <ecNumber evidence="9">2.3.1.193</ecNumber>
    </recommendedName>
</protein>
<dbReference type="GO" id="GO:0002101">
    <property type="term" value="P:tRNA wobble cytosine modification"/>
    <property type="evidence" value="ECO:0007669"/>
    <property type="project" value="UniProtKB-UniRule"/>
</dbReference>
<feature type="binding site" evidence="9">
    <location>
        <position position="565"/>
    </location>
    <ligand>
        <name>acetyl-CoA</name>
        <dbReference type="ChEBI" id="CHEBI:57288"/>
    </ligand>
</feature>
<keyword evidence="3 9" id="KW-0808">Transferase</keyword>
<dbReference type="SUPFAM" id="SSF55729">
    <property type="entry name" value="Acyl-CoA N-acyltransferases (Nat)"/>
    <property type="match status" value="1"/>
</dbReference>
<dbReference type="GO" id="GO:1990883">
    <property type="term" value="F:18S rRNA cytidine N-acetyltransferase activity"/>
    <property type="evidence" value="ECO:0007669"/>
    <property type="project" value="TreeGrafter"/>
</dbReference>
<evidence type="ECO:0000256" key="3">
    <source>
        <dbReference type="ARBA" id="ARBA00022679"/>
    </source>
</evidence>
<dbReference type="Gene3D" id="3.40.50.300">
    <property type="entry name" value="P-loop containing nucleotide triphosphate hydrolases"/>
    <property type="match status" value="1"/>
</dbReference>